<feature type="region of interest" description="Disordered" evidence="1">
    <location>
        <begin position="266"/>
        <end position="296"/>
    </location>
</feature>
<dbReference type="Pfam" id="PF23553">
    <property type="entry name" value="NELF-A_N"/>
    <property type="match status" value="1"/>
</dbReference>
<dbReference type="Proteomes" id="UP001209878">
    <property type="component" value="Unassembled WGS sequence"/>
</dbReference>
<dbReference type="PANTHER" id="PTHR13328">
    <property type="entry name" value="NEGATIVE ELONGATION FACTOR A NELF-A"/>
    <property type="match status" value="1"/>
</dbReference>
<dbReference type="AlphaFoldDB" id="A0AAD9KV88"/>
<sequence length="519" mass="57134">MAARDGDVALWLHNKLGSTDDLWSGSSICSQLSREKLLSIQECFHNLQPYVKVKLMLAFLHVPKRNIEEWKVELEEILQMAQEDSDQWVAMVGDILKTYPSAGTLNTDVEHRHSFYHEVVADLRKLVRKCHDISMLPMECPYLGRAALMSVAGQQSQPVKHFALQRKPKSAALRAELLQKSSEAALNMKKNVGSTLPIKVRSFAKRMDDTTPLKGIPSKTPLSGGFLRSNSRSSSFAGGTAPGGRTSYGQREGGIKLLDEVPIGAKEAKRRRKIAEQDSVDQEKKDQETASSTPDYAAGLIAPATILPPTGQELSVTGPSYVPSNVGVTRLPSAATGGTATLPATAMSAATQQARENLQQQLQQQLGQSQIVRTSLPQQVLQTGGATALVQTSTTPQTSSTVPQLVVTTVTSQAQTGSQPQKRLSLTREQIVEAQEMFRTSNKVTRPEKALILGFLAGSRDNPCPQQGDVVNIRLSESSDSVQQPDGLFRPMWVDTYFQMNYRTGEWKRIRKYRDYEIE</sequence>
<gene>
    <name evidence="3" type="ORF">NP493_557g00005</name>
</gene>
<dbReference type="InterPro" id="IPR052828">
    <property type="entry name" value="NELF-A_domain"/>
</dbReference>
<evidence type="ECO:0000313" key="3">
    <source>
        <dbReference type="EMBL" id="KAK2178167.1"/>
    </source>
</evidence>
<dbReference type="InterPro" id="IPR056557">
    <property type="entry name" value="NELF-A_N"/>
</dbReference>
<dbReference type="InterPro" id="IPR037517">
    <property type="entry name" value="HDAG_dom"/>
</dbReference>
<evidence type="ECO:0000313" key="4">
    <source>
        <dbReference type="Proteomes" id="UP001209878"/>
    </source>
</evidence>
<dbReference type="GO" id="GO:0034244">
    <property type="term" value="P:negative regulation of transcription elongation by RNA polymerase II"/>
    <property type="evidence" value="ECO:0007669"/>
    <property type="project" value="TreeGrafter"/>
</dbReference>
<protein>
    <recommendedName>
        <fullName evidence="2">HDAg domain-containing protein</fullName>
    </recommendedName>
</protein>
<evidence type="ECO:0000256" key="1">
    <source>
        <dbReference type="SAM" id="MobiDB-lite"/>
    </source>
</evidence>
<keyword evidence="4" id="KW-1185">Reference proteome</keyword>
<feature type="compositionally biased region" description="Polar residues" evidence="1">
    <location>
        <begin position="228"/>
        <end position="237"/>
    </location>
</feature>
<accession>A0AAD9KV88</accession>
<dbReference type="EMBL" id="JAODUO010000557">
    <property type="protein sequence ID" value="KAK2178167.1"/>
    <property type="molecule type" value="Genomic_DNA"/>
</dbReference>
<proteinExistence type="predicted"/>
<organism evidence="3 4">
    <name type="scientific">Ridgeia piscesae</name>
    <name type="common">Tubeworm</name>
    <dbReference type="NCBI Taxonomy" id="27915"/>
    <lineage>
        <taxon>Eukaryota</taxon>
        <taxon>Metazoa</taxon>
        <taxon>Spiralia</taxon>
        <taxon>Lophotrochozoa</taxon>
        <taxon>Annelida</taxon>
        <taxon>Polychaeta</taxon>
        <taxon>Sedentaria</taxon>
        <taxon>Canalipalpata</taxon>
        <taxon>Sabellida</taxon>
        <taxon>Siboglinidae</taxon>
        <taxon>Ridgeia</taxon>
    </lineage>
</organism>
<comment type="caution">
    <text evidence="3">The sequence shown here is derived from an EMBL/GenBank/DDBJ whole genome shotgun (WGS) entry which is preliminary data.</text>
</comment>
<feature type="region of interest" description="Disordered" evidence="1">
    <location>
        <begin position="209"/>
        <end position="254"/>
    </location>
</feature>
<reference evidence="3" key="1">
    <citation type="journal article" date="2023" name="Mol. Biol. Evol.">
        <title>Third-Generation Sequencing Reveals the Adaptive Role of the Epigenome in Three Deep-Sea Polychaetes.</title>
        <authorList>
            <person name="Perez M."/>
            <person name="Aroh O."/>
            <person name="Sun Y."/>
            <person name="Lan Y."/>
            <person name="Juniper S.K."/>
            <person name="Young C.R."/>
            <person name="Angers B."/>
            <person name="Qian P.Y."/>
        </authorList>
    </citation>
    <scope>NUCLEOTIDE SEQUENCE</scope>
    <source>
        <strain evidence="3">R07B-5</strain>
    </source>
</reference>
<dbReference type="GO" id="GO:0032021">
    <property type="term" value="C:NELF complex"/>
    <property type="evidence" value="ECO:0007669"/>
    <property type="project" value="TreeGrafter"/>
</dbReference>
<feature type="domain" description="HDAg" evidence="2">
    <location>
        <begin position="88"/>
        <end position="253"/>
    </location>
</feature>
<dbReference type="PANTHER" id="PTHR13328:SF4">
    <property type="entry name" value="NEGATIVE ELONGATION FACTOR A"/>
    <property type="match status" value="1"/>
</dbReference>
<evidence type="ECO:0000259" key="2">
    <source>
        <dbReference type="PROSITE" id="PS51838"/>
    </source>
</evidence>
<dbReference type="PROSITE" id="PS51838">
    <property type="entry name" value="HDAG"/>
    <property type="match status" value="1"/>
</dbReference>
<name>A0AAD9KV88_RIDPI</name>